<keyword evidence="5 11" id="KW-0378">Hydrolase</keyword>
<dbReference type="SUPFAM" id="SSF53223">
    <property type="entry name" value="Aminoacid dehydrogenase-like, N-terminal domain"/>
    <property type="match status" value="1"/>
</dbReference>
<reference evidence="14 15" key="1">
    <citation type="journal article" date="2016" name="Nat. Commun.">
        <title>Thousands of microbial genomes shed light on interconnected biogeochemical processes in an aquifer system.</title>
        <authorList>
            <person name="Anantharaman K."/>
            <person name="Brown C.T."/>
            <person name="Hug L.A."/>
            <person name="Sharon I."/>
            <person name="Castelle C.J."/>
            <person name="Probst A.J."/>
            <person name="Thomas B.C."/>
            <person name="Singh A."/>
            <person name="Wilkins M.J."/>
            <person name="Karaoz U."/>
            <person name="Brodie E.L."/>
            <person name="Williams K.H."/>
            <person name="Hubbard S.S."/>
            <person name="Banfield J.F."/>
        </authorList>
    </citation>
    <scope>NUCLEOTIDE SEQUENCE [LARGE SCALE GENOMIC DNA]</scope>
</reference>
<dbReference type="GO" id="GO:0000105">
    <property type="term" value="P:L-histidine biosynthetic process"/>
    <property type="evidence" value="ECO:0007669"/>
    <property type="project" value="UniProtKB-KW"/>
</dbReference>
<feature type="domain" description="Tetrahydrofolate dehydrogenase/cyclohydrolase catalytic" evidence="12">
    <location>
        <begin position="4"/>
        <end position="115"/>
    </location>
</feature>
<dbReference type="InterPro" id="IPR000672">
    <property type="entry name" value="THF_DH/CycHdrlase"/>
</dbReference>
<evidence type="ECO:0000256" key="3">
    <source>
        <dbReference type="ARBA" id="ARBA00022563"/>
    </source>
</evidence>
<comment type="caution">
    <text evidence="11">Lacks conserved residue(s) required for the propagation of feature annotation.</text>
</comment>
<dbReference type="Pfam" id="PF02882">
    <property type="entry name" value="THF_DHG_CYH_C"/>
    <property type="match status" value="1"/>
</dbReference>
<protein>
    <recommendedName>
        <fullName evidence="11">Bifunctional protein FolD</fullName>
    </recommendedName>
    <domain>
        <recommendedName>
            <fullName evidence="11">Methylenetetrahydrofolate dehydrogenase</fullName>
            <ecNumber evidence="11">1.5.1.5</ecNumber>
        </recommendedName>
    </domain>
    <domain>
        <recommendedName>
            <fullName evidence="11">Methenyltetrahydrofolate cyclohydrolase</fullName>
            <ecNumber evidence="11">3.5.4.9</ecNumber>
        </recommendedName>
    </domain>
</protein>
<dbReference type="AlphaFoldDB" id="A0A1F6WUW9"/>
<evidence type="ECO:0000259" key="13">
    <source>
        <dbReference type="Pfam" id="PF02882"/>
    </source>
</evidence>
<dbReference type="PANTHER" id="PTHR48099">
    <property type="entry name" value="C-1-TETRAHYDROFOLATE SYNTHASE, CYTOPLASMIC-RELATED"/>
    <property type="match status" value="1"/>
</dbReference>
<keyword evidence="6 11" id="KW-0521">NADP</keyword>
<accession>A0A1F6WUW9</accession>
<evidence type="ECO:0000259" key="12">
    <source>
        <dbReference type="Pfam" id="PF00763"/>
    </source>
</evidence>
<dbReference type="GO" id="GO:0004477">
    <property type="term" value="F:methenyltetrahydrofolate cyclohydrolase activity"/>
    <property type="evidence" value="ECO:0007669"/>
    <property type="project" value="UniProtKB-UniRule"/>
</dbReference>
<comment type="pathway">
    <text evidence="1 11">One-carbon metabolism; tetrahydrofolate interconversion.</text>
</comment>
<comment type="function">
    <text evidence="11">Catalyzes the oxidation of 5,10-methylenetetrahydrofolate to 5,10-methenyltetrahydrofolate and then the hydrolysis of 5,10-methenyltetrahydrofolate to 10-formyltetrahydrofolate.</text>
</comment>
<dbReference type="Proteomes" id="UP000179352">
    <property type="component" value="Unassembled WGS sequence"/>
</dbReference>
<dbReference type="UniPathway" id="UPA00193"/>
<dbReference type="PRINTS" id="PR00085">
    <property type="entry name" value="THFDHDRGNASE"/>
</dbReference>
<dbReference type="GO" id="GO:0035999">
    <property type="term" value="P:tetrahydrofolate interconversion"/>
    <property type="evidence" value="ECO:0007669"/>
    <property type="project" value="UniProtKB-UniRule"/>
</dbReference>
<dbReference type="Gene3D" id="3.40.50.720">
    <property type="entry name" value="NAD(P)-binding Rossmann-like Domain"/>
    <property type="match status" value="1"/>
</dbReference>
<dbReference type="GO" id="GO:0006164">
    <property type="term" value="P:purine nucleotide biosynthetic process"/>
    <property type="evidence" value="ECO:0007669"/>
    <property type="project" value="UniProtKB-KW"/>
</dbReference>
<dbReference type="EC" id="1.5.1.5" evidence="11"/>
<dbReference type="STRING" id="1801770.A3A01_00055"/>
<dbReference type="InterPro" id="IPR020631">
    <property type="entry name" value="THF_DH/CycHdrlase_NAD-bd_dom"/>
</dbReference>
<feature type="domain" description="Tetrahydrofolate dehydrogenase/cyclohydrolase NAD(P)-binding" evidence="13">
    <location>
        <begin position="138"/>
        <end position="276"/>
    </location>
</feature>
<evidence type="ECO:0000256" key="10">
    <source>
        <dbReference type="ARBA" id="ARBA00023268"/>
    </source>
</evidence>
<keyword evidence="10 11" id="KW-0511">Multifunctional enzyme</keyword>
<comment type="caution">
    <text evidence="14">The sequence shown here is derived from an EMBL/GenBank/DDBJ whole genome shotgun (WGS) entry which is preliminary data.</text>
</comment>
<evidence type="ECO:0000256" key="1">
    <source>
        <dbReference type="ARBA" id="ARBA00004777"/>
    </source>
</evidence>
<gene>
    <name evidence="11" type="primary">folD</name>
    <name evidence="14" type="ORF">A3A01_00055</name>
</gene>
<evidence type="ECO:0000256" key="4">
    <source>
        <dbReference type="ARBA" id="ARBA00022755"/>
    </source>
</evidence>
<feature type="binding site" evidence="11">
    <location>
        <position position="228"/>
    </location>
    <ligand>
        <name>NADP(+)</name>
        <dbReference type="ChEBI" id="CHEBI:58349"/>
    </ligand>
</feature>
<proteinExistence type="inferred from homology"/>
<dbReference type="Gene3D" id="3.40.50.10860">
    <property type="entry name" value="Leucine Dehydrogenase, chain A, domain 1"/>
    <property type="match status" value="1"/>
</dbReference>
<evidence type="ECO:0000256" key="11">
    <source>
        <dbReference type="HAMAP-Rule" id="MF_01576"/>
    </source>
</evidence>
<dbReference type="SUPFAM" id="SSF51735">
    <property type="entry name" value="NAD(P)-binding Rossmann-fold domains"/>
    <property type="match status" value="1"/>
</dbReference>
<evidence type="ECO:0000256" key="8">
    <source>
        <dbReference type="ARBA" id="ARBA00023102"/>
    </source>
</evidence>
<keyword evidence="8 11" id="KW-0368">Histidine biosynthesis</keyword>
<dbReference type="GO" id="GO:0005829">
    <property type="term" value="C:cytosol"/>
    <property type="evidence" value="ECO:0007669"/>
    <property type="project" value="TreeGrafter"/>
</dbReference>
<evidence type="ECO:0000256" key="5">
    <source>
        <dbReference type="ARBA" id="ARBA00022801"/>
    </source>
</evidence>
<dbReference type="EC" id="3.5.4.9" evidence="11"/>
<organism evidence="14 15">
    <name type="scientific">Candidatus Nomurabacteria bacterium RIFCSPLOWO2_01_FULL_39_17</name>
    <dbReference type="NCBI Taxonomy" id="1801770"/>
    <lineage>
        <taxon>Bacteria</taxon>
        <taxon>Candidatus Nomuraibacteriota</taxon>
    </lineage>
</organism>
<dbReference type="InterPro" id="IPR020630">
    <property type="entry name" value="THF_DH/CycHdrlase_cat_dom"/>
</dbReference>
<keyword evidence="11" id="KW-0028">Amino-acid biosynthesis</keyword>
<name>A0A1F6WUW9_9BACT</name>
<evidence type="ECO:0000256" key="9">
    <source>
        <dbReference type="ARBA" id="ARBA00023167"/>
    </source>
</evidence>
<keyword evidence="4 11" id="KW-0658">Purine biosynthesis</keyword>
<evidence type="ECO:0000256" key="2">
    <source>
        <dbReference type="ARBA" id="ARBA00011738"/>
    </source>
</evidence>
<dbReference type="FunFam" id="3.40.50.10860:FF:000005">
    <property type="entry name" value="C-1-tetrahydrofolate synthase, cytoplasmic, putative"/>
    <property type="match status" value="1"/>
</dbReference>
<evidence type="ECO:0000256" key="6">
    <source>
        <dbReference type="ARBA" id="ARBA00022857"/>
    </source>
</evidence>
<dbReference type="PANTHER" id="PTHR48099:SF5">
    <property type="entry name" value="C-1-TETRAHYDROFOLATE SYNTHASE, CYTOPLASMIC"/>
    <property type="match status" value="1"/>
</dbReference>
<evidence type="ECO:0000256" key="7">
    <source>
        <dbReference type="ARBA" id="ARBA00023002"/>
    </source>
</evidence>
<dbReference type="InterPro" id="IPR036291">
    <property type="entry name" value="NAD(P)-bd_dom_sf"/>
</dbReference>
<dbReference type="HAMAP" id="MF_01576">
    <property type="entry name" value="THF_DHG_CYH"/>
    <property type="match status" value="1"/>
</dbReference>
<dbReference type="InterPro" id="IPR046346">
    <property type="entry name" value="Aminoacid_DH-like_N_sf"/>
</dbReference>
<dbReference type="GO" id="GO:0004488">
    <property type="term" value="F:methylenetetrahydrofolate dehydrogenase (NADP+) activity"/>
    <property type="evidence" value="ECO:0007669"/>
    <property type="project" value="UniProtKB-UniRule"/>
</dbReference>
<dbReference type="EMBL" id="MFUU01000020">
    <property type="protein sequence ID" value="OGI85693.1"/>
    <property type="molecule type" value="Genomic_DNA"/>
</dbReference>
<feature type="binding site" evidence="11">
    <location>
        <begin position="162"/>
        <end position="164"/>
    </location>
    <ligand>
        <name>NADP(+)</name>
        <dbReference type="ChEBI" id="CHEBI:58349"/>
    </ligand>
</feature>
<comment type="catalytic activity">
    <reaction evidence="11">
        <text>(6R)-5,10-methenyltetrahydrofolate + H2O = (6R)-10-formyltetrahydrofolate + H(+)</text>
        <dbReference type="Rhea" id="RHEA:23700"/>
        <dbReference type="ChEBI" id="CHEBI:15377"/>
        <dbReference type="ChEBI" id="CHEBI:15378"/>
        <dbReference type="ChEBI" id="CHEBI:57455"/>
        <dbReference type="ChEBI" id="CHEBI:195366"/>
        <dbReference type="EC" id="3.5.4.9"/>
    </reaction>
</comment>
<comment type="similarity">
    <text evidence="11">Belongs to the tetrahydrofolate dehydrogenase/cyclohydrolase family.</text>
</comment>
<dbReference type="Pfam" id="PF00763">
    <property type="entry name" value="THF_DHG_CYH"/>
    <property type="match status" value="1"/>
</dbReference>
<keyword evidence="3 11" id="KW-0554">One-carbon metabolism</keyword>
<dbReference type="GO" id="GO:0009086">
    <property type="term" value="P:methionine biosynthetic process"/>
    <property type="evidence" value="ECO:0007669"/>
    <property type="project" value="UniProtKB-KW"/>
</dbReference>
<comment type="subunit">
    <text evidence="2 11">Homodimer.</text>
</comment>
<comment type="catalytic activity">
    <reaction evidence="11">
        <text>(6R)-5,10-methylene-5,6,7,8-tetrahydrofolate + NADP(+) = (6R)-5,10-methenyltetrahydrofolate + NADPH</text>
        <dbReference type="Rhea" id="RHEA:22812"/>
        <dbReference type="ChEBI" id="CHEBI:15636"/>
        <dbReference type="ChEBI" id="CHEBI:57455"/>
        <dbReference type="ChEBI" id="CHEBI:57783"/>
        <dbReference type="ChEBI" id="CHEBI:58349"/>
        <dbReference type="EC" id="1.5.1.5"/>
    </reaction>
</comment>
<evidence type="ECO:0000313" key="14">
    <source>
        <dbReference type="EMBL" id="OGI85693.1"/>
    </source>
</evidence>
<keyword evidence="7 11" id="KW-0560">Oxidoreductase</keyword>
<sequence>MIIIDGKKLQKEILDRIKDKVSALVFVPIFCDVLVGDNPASAQYVRMKAKMAEIVGIKFHNANFPASFTTEKLIQEIKLLNKIPNMSGIIVQLPLPAHLDQRAILDAIDPHLDVDCLGTIASEKFYSGKNIDGIGLPTAFACMALLDSLNLELKNKKIVVIGQGALVGKPVAALLRSKGLEPMIVTSRTENKGNIIKEADIIISATGKGKLINDGMIKSGVVLIDAGTSESNGGIVGDIDLESIKDMAGFVSPVPGGVGPVTVAMLLQNVLNVAKRLK</sequence>
<evidence type="ECO:0000313" key="15">
    <source>
        <dbReference type="Proteomes" id="UP000179352"/>
    </source>
</evidence>
<keyword evidence="9 11" id="KW-0486">Methionine biosynthesis</keyword>